<proteinExistence type="predicted"/>
<dbReference type="EMBL" id="CP000362">
    <property type="protein sequence ID" value="ABG33595.1"/>
    <property type="molecule type" value="Genomic_DNA"/>
</dbReference>
<dbReference type="KEGG" id="rde:RD1_4155"/>
<dbReference type="AlphaFoldDB" id="Q160J8"/>
<evidence type="ECO:0000313" key="1">
    <source>
        <dbReference type="EMBL" id="ABG33595.1"/>
    </source>
</evidence>
<dbReference type="Proteomes" id="UP000007029">
    <property type="component" value="Chromosome"/>
</dbReference>
<dbReference type="STRING" id="375451.RD1_4155"/>
<gene>
    <name evidence="1" type="ordered locus">RD1_4155</name>
</gene>
<protein>
    <submittedName>
        <fullName evidence="1">Uncharacterized protein</fullName>
    </submittedName>
</protein>
<organism evidence="1 2">
    <name type="scientific">Roseobacter denitrificans (strain ATCC 33942 / OCh 114)</name>
    <name type="common">Erythrobacter sp. (strain OCh 114)</name>
    <name type="synonym">Roseobacter denitrificans</name>
    <dbReference type="NCBI Taxonomy" id="375451"/>
    <lineage>
        <taxon>Bacteria</taxon>
        <taxon>Pseudomonadati</taxon>
        <taxon>Pseudomonadota</taxon>
        <taxon>Alphaproteobacteria</taxon>
        <taxon>Rhodobacterales</taxon>
        <taxon>Roseobacteraceae</taxon>
        <taxon>Roseobacter</taxon>
    </lineage>
</organism>
<name>Q160J8_ROSDO</name>
<evidence type="ECO:0000313" key="2">
    <source>
        <dbReference type="Proteomes" id="UP000007029"/>
    </source>
</evidence>
<dbReference type="HOGENOM" id="CLU_2668738_0_0_5"/>
<keyword evidence="2" id="KW-1185">Reference proteome</keyword>
<reference evidence="1 2" key="1">
    <citation type="journal article" date="2007" name="J. Bacteriol.">
        <title>The complete genome sequence of Roseobacter denitrificans reveals a mixotrophic rather than photosynthetic metabolism.</title>
        <authorList>
            <person name="Swingley W.D."/>
            <person name="Sadekar S."/>
            <person name="Mastrian S.D."/>
            <person name="Matthies H.J."/>
            <person name="Hao J."/>
            <person name="Ramos H."/>
            <person name="Acharya C.R."/>
            <person name="Conrad A.L."/>
            <person name="Taylor H.L."/>
            <person name="Dejesa L.C."/>
            <person name="Shah M.K."/>
            <person name="O'huallachain M.E."/>
            <person name="Lince M.T."/>
            <person name="Blankenship R.E."/>
            <person name="Beatty J.T."/>
            <person name="Touchman J.W."/>
        </authorList>
    </citation>
    <scope>NUCLEOTIDE SEQUENCE [LARGE SCALE GENOMIC DNA]</scope>
    <source>
        <strain evidence="2">ATCC 33942 / OCh 114</strain>
    </source>
</reference>
<accession>Q160J8</accession>
<sequence>MAPGLKDWFNGDCATLLASRNQGHPNGIRHHVPAARHQRAVYGDQIGLEVTSGFHCELLLARYVRPLPDCTMNDD</sequence>